<keyword evidence="3" id="KW-1185">Reference proteome</keyword>
<evidence type="ECO:0000256" key="1">
    <source>
        <dbReference type="SAM" id="MobiDB-lite"/>
    </source>
</evidence>
<dbReference type="EMBL" id="JACCFH010000001">
    <property type="protein sequence ID" value="NYG31311.1"/>
    <property type="molecule type" value="Genomic_DNA"/>
</dbReference>
<dbReference type="Proteomes" id="UP000518288">
    <property type="component" value="Unassembled WGS sequence"/>
</dbReference>
<sequence>MSTAQQRGRHMQNQSHPQVDAAHAAPLKTWTSADGVKVIPIELETRSHVDTATAAAHLLRKEQTLRAWAMRENGPIRPVRIGVRLAWPVAEIRKLLGESVE</sequence>
<dbReference type="AlphaFoldDB" id="A0A7Y9QU23"/>
<accession>A0A7Y9QU23</accession>
<reference evidence="2 3" key="1">
    <citation type="submission" date="2020-07" db="EMBL/GenBank/DDBJ databases">
        <title>Genomic Encyclopedia of Archaeal and Bacterial Type Strains, Phase II (KMG-II): from individual species to whole genera.</title>
        <authorList>
            <person name="Goeker M."/>
        </authorList>
    </citation>
    <scope>NUCLEOTIDE SEQUENCE [LARGE SCALE GENOMIC DNA]</scope>
    <source>
        <strain evidence="2 3">DSM 21226</strain>
    </source>
</reference>
<evidence type="ECO:0000313" key="2">
    <source>
        <dbReference type="EMBL" id="NYG31311.1"/>
    </source>
</evidence>
<comment type="caution">
    <text evidence="2">The sequence shown here is derived from an EMBL/GenBank/DDBJ whole genome shotgun (WGS) entry which is preliminary data.</text>
</comment>
<proteinExistence type="predicted"/>
<protein>
    <recommendedName>
        <fullName evidence="4">Helix-turn-helix domain-containing protein</fullName>
    </recommendedName>
</protein>
<gene>
    <name evidence="2" type="ORF">BDD16_000297</name>
</gene>
<feature type="region of interest" description="Disordered" evidence="1">
    <location>
        <begin position="1"/>
        <end position="25"/>
    </location>
</feature>
<organism evidence="2 3">
    <name type="scientific">Sphaerotilus montanus</name>
    <dbReference type="NCBI Taxonomy" id="522889"/>
    <lineage>
        <taxon>Bacteria</taxon>
        <taxon>Pseudomonadati</taxon>
        <taxon>Pseudomonadota</taxon>
        <taxon>Betaproteobacteria</taxon>
        <taxon>Burkholderiales</taxon>
        <taxon>Sphaerotilaceae</taxon>
        <taxon>Sphaerotilus</taxon>
    </lineage>
</organism>
<dbReference type="RefSeq" id="WP_310732763.1">
    <property type="nucleotide sequence ID" value="NZ_JACCFH010000001.1"/>
</dbReference>
<evidence type="ECO:0008006" key="4">
    <source>
        <dbReference type="Google" id="ProtNLM"/>
    </source>
</evidence>
<evidence type="ECO:0000313" key="3">
    <source>
        <dbReference type="Proteomes" id="UP000518288"/>
    </source>
</evidence>
<feature type="compositionally biased region" description="Polar residues" evidence="1">
    <location>
        <begin position="1"/>
        <end position="17"/>
    </location>
</feature>
<name>A0A7Y9QU23_9BURK</name>